<dbReference type="Proteomes" id="UP000515838">
    <property type="component" value="Chromosome"/>
</dbReference>
<reference evidence="2 4" key="2">
    <citation type="submission" date="2020-08" db="EMBL/GenBank/DDBJ databases">
        <title>Streptomycin resistant and MDR strain, P. mexicana.</title>
        <authorList>
            <person name="Ganesh-kumar S."/>
            <person name="Zhe T."/>
            <person name="Yu Z."/>
            <person name="Min Y."/>
        </authorList>
    </citation>
    <scope>NUCLEOTIDE SEQUENCE [LARGE SCALE GENOMIC DNA]</scope>
    <source>
        <strain evidence="2 4">GTZY</strain>
    </source>
</reference>
<evidence type="ECO:0000313" key="4">
    <source>
        <dbReference type="Proteomes" id="UP000515506"/>
    </source>
</evidence>
<evidence type="ECO:0000313" key="3">
    <source>
        <dbReference type="EMBL" id="QNN79383.1"/>
    </source>
</evidence>
<protein>
    <submittedName>
        <fullName evidence="3">GNAT family N-acetyltransferase</fullName>
    </submittedName>
</protein>
<evidence type="ECO:0000313" key="2">
    <source>
        <dbReference type="EMBL" id="QND80129.1"/>
    </source>
</evidence>
<dbReference type="PROSITE" id="PS51186">
    <property type="entry name" value="GNAT"/>
    <property type="match status" value="1"/>
</dbReference>
<dbReference type="InterPro" id="IPR000182">
    <property type="entry name" value="GNAT_dom"/>
</dbReference>
<dbReference type="EMBL" id="CP060028">
    <property type="protein sequence ID" value="QND80129.1"/>
    <property type="molecule type" value="Genomic_DNA"/>
</dbReference>
<dbReference type="Pfam" id="PF00583">
    <property type="entry name" value="Acetyltransf_1"/>
    <property type="match status" value="1"/>
</dbReference>
<dbReference type="AlphaFoldDB" id="A0A7G6UM82"/>
<feature type="domain" description="N-acetyltransferase" evidence="1">
    <location>
        <begin position="1"/>
        <end position="121"/>
    </location>
</feature>
<evidence type="ECO:0000259" key="1">
    <source>
        <dbReference type="PROSITE" id="PS51186"/>
    </source>
</evidence>
<proteinExistence type="predicted"/>
<gene>
    <name evidence="2" type="ORF">H4W19_17755</name>
    <name evidence="3" type="ORF">IAE60_08290</name>
</gene>
<dbReference type="InterPro" id="IPR016181">
    <property type="entry name" value="Acyl_CoA_acyltransferase"/>
</dbReference>
<dbReference type="RefSeq" id="WP_185895411.1">
    <property type="nucleotide sequence ID" value="NZ_CP060028.1"/>
</dbReference>
<dbReference type="GO" id="GO:0016747">
    <property type="term" value="F:acyltransferase activity, transferring groups other than amino-acyl groups"/>
    <property type="evidence" value="ECO:0007669"/>
    <property type="project" value="InterPro"/>
</dbReference>
<organism evidence="3 5">
    <name type="scientific">Pseudoxanthomonas mexicana</name>
    <dbReference type="NCBI Taxonomy" id="128785"/>
    <lineage>
        <taxon>Bacteria</taxon>
        <taxon>Pseudomonadati</taxon>
        <taxon>Pseudomonadota</taxon>
        <taxon>Gammaproteobacteria</taxon>
        <taxon>Lysobacterales</taxon>
        <taxon>Lysobacteraceae</taxon>
        <taxon>Pseudoxanthomonas</taxon>
    </lineage>
</organism>
<dbReference type="Gene3D" id="3.40.630.30">
    <property type="match status" value="1"/>
</dbReference>
<dbReference type="CDD" id="cd04301">
    <property type="entry name" value="NAT_SF"/>
    <property type="match status" value="1"/>
</dbReference>
<dbReference type="GeneID" id="81470963"/>
<evidence type="ECO:0000313" key="5">
    <source>
        <dbReference type="Proteomes" id="UP000515838"/>
    </source>
</evidence>
<dbReference type="SUPFAM" id="SSF55729">
    <property type="entry name" value="Acyl-CoA N-acyltransferases (Nat)"/>
    <property type="match status" value="1"/>
</dbReference>
<name>A0A7G6UM82_PSEMX</name>
<accession>A0A7G6UM82</accession>
<keyword evidence="3" id="KW-0808">Transferase</keyword>
<dbReference type="Proteomes" id="UP000515506">
    <property type="component" value="Chromosome"/>
</dbReference>
<reference evidence="3 5" key="1">
    <citation type="submission" date="2020-08" db="EMBL/GenBank/DDBJ databases">
        <title>Streptomycin Non-resistant strain, P. mexicana.</title>
        <authorList>
            <person name="Ganesh-Kumar S."/>
            <person name="Zhe T."/>
            <person name="Yu Z."/>
            <person name="Min Y."/>
        </authorList>
    </citation>
    <scope>NUCLEOTIDE SEQUENCE [LARGE SCALE GENOMIC DNA]</scope>
    <source>
        <strain evidence="3 5">GTZY2</strain>
    </source>
</reference>
<sequence>MKASPLQWKTDWCFEQSQQRRHYVIEPWLDGRRVGRAHGWFESGERFVLEKIEIDSRQRSRGYGSTVIERLRQKARDEGCRELVINNVRASNHRAISLYEALGAKAVPLSSSLCAFAISPP</sequence>
<keyword evidence="4" id="KW-1185">Reference proteome</keyword>
<dbReference type="EMBL" id="CP060731">
    <property type="protein sequence ID" value="QNN79383.1"/>
    <property type="molecule type" value="Genomic_DNA"/>
</dbReference>